<evidence type="ECO:0000256" key="1">
    <source>
        <dbReference type="SAM" id="MobiDB-lite"/>
    </source>
</evidence>
<protein>
    <submittedName>
        <fullName evidence="2">Uncharacterized protein</fullName>
    </submittedName>
</protein>
<evidence type="ECO:0000313" key="2">
    <source>
        <dbReference type="EMBL" id="KAF2756027.1"/>
    </source>
</evidence>
<reference evidence="2" key="1">
    <citation type="journal article" date="2020" name="Stud. Mycol.">
        <title>101 Dothideomycetes genomes: a test case for predicting lifestyles and emergence of pathogens.</title>
        <authorList>
            <person name="Haridas S."/>
            <person name="Albert R."/>
            <person name="Binder M."/>
            <person name="Bloem J."/>
            <person name="Labutti K."/>
            <person name="Salamov A."/>
            <person name="Andreopoulos B."/>
            <person name="Baker S."/>
            <person name="Barry K."/>
            <person name="Bills G."/>
            <person name="Bluhm B."/>
            <person name="Cannon C."/>
            <person name="Castanera R."/>
            <person name="Culley D."/>
            <person name="Daum C."/>
            <person name="Ezra D."/>
            <person name="Gonzalez J."/>
            <person name="Henrissat B."/>
            <person name="Kuo A."/>
            <person name="Liang C."/>
            <person name="Lipzen A."/>
            <person name="Lutzoni F."/>
            <person name="Magnuson J."/>
            <person name="Mondo S."/>
            <person name="Nolan M."/>
            <person name="Ohm R."/>
            <person name="Pangilinan J."/>
            <person name="Park H.-J."/>
            <person name="Ramirez L."/>
            <person name="Alfaro M."/>
            <person name="Sun H."/>
            <person name="Tritt A."/>
            <person name="Yoshinaga Y."/>
            <person name="Zwiers L.-H."/>
            <person name="Turgeon B."/>
            <person name="Goodwin S."/>
            <person name="Spatafora J."/>
            <person name="Crous P."/>
            <person name="Grigoriev I."/>
        </authorList>
    </citation>
    <scope>NUCLEOTIDE SEQUENCE</scope>
    <source>
        <strain evidence="2">CBS 121739</strain>
    </source>
</reference>
<proteinExistence type="predicted"/>
<dbReference type="EMBL" id="ML996576">
    <property type="protein sequence ID" value="KAF2756027.1"/>
    <property type="molecule type" value="Genomic_DNA"/>
</dbReference>
<dbReference type="GeneID" id="54491075"/>
<dbReference type="RefSeq" id="XP_033598478.1">
    <property type="nucleotide sequence ID" value="XM_033750021.1"/>
</dbReference>
<organism evidence="2 3">
    <name type="scientific">Pseudovirgaria hyperparasitica</name>
    <dbReference type="NCBI Taxonomy" id="470096"/>
    <lineage>
        <taxon>Eukaryota</taxon>
        <taxon>Fungi</taxon>
        <taxon>Dikarya</taxon>
        <taxon>Ascomycota</taxon>
        <taxon>Pezizomycotina</taxon>
        <taxon>Dothideomycetes</taxon>
        <taxon>Dothideomycetes incertae sedis</taxon>
        <taxon>Acrospermales</taxon>
        <taxon>Acrospermaceae</taxon>
        <taxon>Pseudovirgaria</taxon>
    </lineage>
</organism>
<name>A0A6A6W357_9PEZI</name>
<sequence>MPCHAMPRTADLLCSIQSSCYCTVLYYMDISNVIAVRFFSSVARHLSHPSSGSTSILRLLPTDSTHPINPPPPKSLQYGPSYNTLKRTKKKARSAKPMHPPRRRS</sequence>
<dbReference type="AlphaFoldDB" id="A0A6A6W357"/>
<feature type="region of interest" description="Disordered" evidence="1">
    <location>
        <begin position="47"/>
        <end position="105"/>
    </location>
</feature>
<keyword evidence="3" id="KW-1185">Reference proteome</keyword>
<dbReference type="Proteomes" id="UP000799437">
    <property type="component" value="Unassembled WGS sequence"/>
</dbReference>
<feature type="compositionally biased region" description="Basic residues" evidence="1">
    <location>
        <begin position="86"/>
        <end position="105"/>
    </location>
</feature>
<feature type="compositionally biased region" description="Polar residues" evidence="1">
    <location>
        <begin position="48"/>
        <end position="67"/>
    </location>
</feature>
<accession>A0A6A6W357</accession>
<gene>
    <name evidence="2" type="ORF">EJ05DRAFT_86645</name>
</gene>
<evidence type="ECO:0000313" key="3">
    <source>
        <dbReference type="Proteomes" id="UP000799437"/>
    </source>
</evidence>